<dbReference type="SUPFAM" id="SSF47353">
    <property type="entry name" value="Retrovirus capsid dimerization domain-like"/>
    <property type="match status" value="1"/>
</dbReference>
<keyword evidence="2" id="KW-1185">Reference proteome</keyword>
<evidence type="ECO:0000313" key="2">
    <source>
        <dbReference type="Proteomes" id="UP000269221"/>
    </source>
</evidence>
<dbReference type="EMBL" id="QRBI01000093">
    <property type="protein sequence ID" value="RMC21445.1"/>
    <property type="molecule type" value="Genomic_DNA"/>
</dbReference>
<dbReference type="PANTHER" id="PTHR40389">
    <property type="entry name" value="ENDOGENOUS RETROVIRUS GROUP K MEMBER 24 GAG POLYPROTEIN-RELATED"/>
    <property type="match status" value="1"/>
</dbReference>
<protein>
    <recommendedName>
        <fullName evidence="3">CCHC-type domain-containing protein</fullName>
    </recommendedName>
</protein>
<accession>A0A3M0L7X0</accession>
<comment type="caution">
    <text evidence="1">The sequence shown here is derived from an EMBL/GenBank/DDBJ whole genome shotgun (WGS) entry which is preliminary data.</text>
</comment>
<sequence length="322" mass="35694">MSSNLPNHHIHPDDIITWRVVYSALQQFKDSDNLLADALSSSPSDTVVFANETSPEENDLEKKDMFDLGPIDSGQEPDLYPSLAPVHAMAAAVPSTKEILQTACKKAAANISHIPPPSYASSYSSSDYDEERMPSIGPDPERQKIHMQEAADAVLKSLAYENANSDYKKALDLIRNHADVELSDYIKACADISSEQLKAELTATVIAQQLQMARAAIKCFKCRELGHIRKQYPKGQRGNKKPSKPCPPCQRGFIGAINAGRNMTNMATFSHSRETQRKFWSPVLASPTGPHSIRHQYKPKPCKGYPWECRPGPGHQGYHNPE</sequence>
<dbReference type="Proteomes" id="UP000269221">
    <property type="component" value="Unassembled WGS sequence"/>
</dbReference>
<reference evidence="1 2" key="1">
    <citation type="submission" date="2018-07" db="EMBL/GenBank/DDBJ databases">
        <title>A high quality draft genome assembly of the barn swallow (H. rustica rustica).</title>
        <authorList>
            <person name="Formenti G."/>
            <person name="Chiara M."/>
            <person name="Poveda L."/>
            <person name="Francoijs K.-J."/>
            <person name="Bonisoli-Alquati A."/>
            <person name="Canova L."/>
            <person name="Gianfranceschi L."/>
            <person name="Horner D.S."/>
            <person name="Saino N."/>
        </authorList>
    </citation>
    <scope>NUCLEOTIDE SEQUENCE [LARGE SCALE GENOMIC DNA]</scope>
    <source>
        <strain evidence="1">Chelidonia</strain>
        <tissue evidence="1">Blood</tissue>
    </source>
</reference>
<dbReference type="Gene3D" id="4.10.60.10">
    <property type="entry name" value="Zinc finger, CCHC-type"/>
    <property type="match status" value="1"/>
</dbReference>
<dbReference type="OrthoDB" id="9398000at2759"/>
<dbReference type="InterPro" id="IPR008916">
    <property type="entry name" value="Retrov_capsid_C"/>
</dbReference>
<name>A0A3M0L7X0_HIRRU</name>
<gene>
    <name evidence="1" type="ORF">DUI87_02311</name>
</gene>
<evidence type="ECO:0000313" key="1">
    <source>
        <dbReference type="EMBL" id="RMC21445.1"/>
    </source>
</evidence>
<dbReference type="AlphaFoldDB" id="A0A3M0L7X0"/>
<dbReference type="Gene3D" id="1.10.1200.30">
    <property type="match status" value="1"/>
</dbReference>
<evidence type="ECO:0008006" key="3">
    <source>
        <dbReference type="Google" id="ProtNLM"/>
    </source>
</evidence>
<organism evidence="1 2">
    <name type="scientific">Hirundo rustica rustica</name>
    <dbReference type="NCBI Taxonomy" id="333673"/>
    <lineage>
        <taxon>Eukaryota</taxon>
        <taxon>Metazoa</taxon>
        <taxon>Chordata</taxon>
        <taxon>Craniata</taxon>
        <taxon>Vertebrata</taxon>
        <taxon>Euteleostomi</taxon>
        <taxon>Archelosauria</taxon>
        <taxon>Archosauria</taxon>
        <taxon>Dinosauria</taxon>
        <taxon>Saurischia</taxon>
        <taxon>Theropoda</taxon>
        <taxon>Coelurosauria</taxon>
        <taxon>Aves</taxon>
        <taxon>Neognathae</taxon>
        <taxon>Neoaves</taxon>
        <taxon>Telluraves</taxon>
        <taxon>Australaves</taxon>
        <taxon>Passeriformes</taxon>
        <taxon>Sylvioidea</taxon>
        <taxon>Hirundinidae</taxon>
        <taxon>Hirundo</taxon>
    </lineage>
</organism>
<proteinExistence type="predicted"/>
<dbReference type="PANTHER" id="PTHR40389:SF3">
    <property type="entry name" value="IGE-BINDING PROTEIN"/>
    <property type="match status" value="1"/>
</dbReference>
<dbReference type="InterPro" id="IPR050195">
    <property type="entry name" value="Primate_lentivir_Gag_pol-like"/>
</dbReference>
<dbReference type="STRING" id="333673.A0A3M0L7X0"/>